<name>A0A0F9U0W9_9ZZZZ</name>
<dbReference type="AlphaFoldDB" id="A0A0F9U0W9"/>
<proteinExistence type="predicted"/>
<organism evidence="1">
    <name type="scientific">marine sediment metagenome</name>
    <dbReference type="NCBI Taxonomy" id="412755"/>
    <lineage>
        <taxon>unclassified sequences</taxon>
        <taxon>metagenomes</taxon>
        <taxon>ecological metagenomes</taxon>
    </lineage>
</organism>
<evidence type="ECO:0000313" key="1">
    <source>
        <dbReference type="EMBL" id="KKN86865.1"/>
    </source>
</evidence>
<gene>
    <name evidence="1" type="ORF">LCGC14_0264240</name>
</gene>
<dbReference type="EMBL" id="LAZR01000143">
    <property type="protein sequence ID" value="KKN86865.1"/>
    <property type="molecule type" value="Genomic_DNA"/>
</dbReference>
<sequence length="85" mass="9698">MKGQCDLLCRDYCEHELGDKEKQMVEITPTERTSASSQLRIESRTTVKELVDALNSVPQSWNLRNIVGYDEMPVFLRFHEPVGGA</sequence>
<protein>
    <submittedName>
        <fullName evidence="1">Uncharacterized protein</fullName>
    </submittedName>
</protein>
<accession>A0A0F9U0W9</accession>
<comment type="caution">
    <text evidence="1">The sequence shown here is derived from an EMBL/GenBank/DDBJ whole genome shotgun (WGS) entry which is preliminary data.</text>
</comment>
<reference evidence="1" key="1">
    <citation type="journal article" date="2015" name="Nature">
        <title>Complex archaea that bridge the gap between prokaryotes and eukaryotes.</title>
        <authorList>
            <person name="Spang A."/>
            <person name="Saw J.H."/>
            <person name="Jorgensen S.L."/>
            <person name="Zaremba-Niedzwiedzka K."/>
            <person name="Martijn J."/>
            <person name="Lind A.E."/>
            <person name="van Eijk R."/>
            <person name="Schleper C."/>
            <person name="Guy L."/>
            <person name="Ettema T.J."/>
        </authorList>
    </citation>
    <scope>NUCLEOTIDE SEQUENCE</scope>
</reference>